<proteinExistence type="predicted"/>
<reference evidence="2" key="1">
    <citation type="submission" date="2020-03" db="EMBL/GenBank/DDBJ databases">
        <title>A transcriptome and proteome of the tick Rhipicephalus microplus shaped by the genetic composition of its hosts and developmental stage.</title>
        <authorList>
            <person name="Garcia G.R."/>
            <person name="Ribeiro J.M.C."/>
            <person name="Maruyama S.R."/>
            <person name="Gardinasse L.G."/>
            <person name="Nelson K."/>
            <person name="Ferreira B.R."/>
            <person name="Andrade T.G."/>
            <person name="Santos I.K.F.M."/>
        </authorList>
    </citation>
    <scope>NUCLEOTIDE SEQUENCE</scope>
    <source>
        <strain evidence="2">NSGR</strain>
        <tissue evidence="2">Salivary glands</tissue>
    </source>
</reference>
<keyword evidence="1" id="KW-1133">Transmembrane helix</keyword>
<keyword evidence="1" id="KW-0812">Transmembrane</keyword>
<protein>
    <submittedName>
        <fullName evidence="2">Uncharacterized protein</fullName>
    </submittedName>
</protein>
<name>A0A6G5AHJ2_RHIMP</name>
<evidence type="ECO:0000313" key="2">
    <source>
        <dbReference type="EMBL" id="NIE49733.1"/>
    </source>
</evidence>
<dbReference type="AlphaFoldDB" id="A0A6G5AHJ2"/>
<accession>A0A6G5AHJ2</accession>
<dbReference type="EMBL" id="GIKN01007460">
    <property type="protein sequence ID" value="NIE49733.1"/>
    <property type="molecule type" value="Transcribed_RNA"/>
</dbReference>
<organism evidence="2">
    <name type="scientific">Rhipicephalus microplus</name>
    <name type="common">Cattle tick</name>
    <name type="synonym">Boophilus microplus</name>
    <dbReference type="NCBI Taxonomy" id="6941"/>
    <lineage>
        <taxon>Eukaryota</taxon>
        <taxon>Metazoa</taxon>
        <taxon>Ecdysozoa</taxon>
        <taxon>Arthropoda</taxon>
        <taxon>Chelicerata</taxon>
        <taxon>Arachnida</taxon>
        <taxon>Acari</taxon>
        <taxon>Parasitiformes</taxon>
        <taxon>Ixodida</taxon>
        <taxon>Ixodoidea</taxon>
        <taxon>Ixodidae</taxon>
        <taxon>Rhipicephalinae</taxon>
        <taxon>Rhipicephalus</taxon>
        <taxon>Boophilus</taxon>
    </lineage>
</organism>
<feature type="transmembrane region" description="Helical" evidence="1">
    <location>
        <begin position="162"/>
        <end position="181"/>
    </location>
</feature>
<keyword evidence="1" id="KW-0472">Membrane</keyword>
<sequence length="199" mass="22620">MLWGCVPTVRMHSYTSWLEHAGFQNKWASFWQSGSNPKTKCLDPLLCLANVHTKTHSQVSVALHTLFILIPSKKAPLLVCCLLEFCTLCAGCRSGMVYPVNALPCERKGRLWDLSVIRPMPHGHHMWGMFSILKVPLISVACKKLQWNELFYVTLHTPKHSITVAIVHDAMMLLLISVLLLNYKLRNKARKEENLVGLF</sequence>
<evidence type="ECO:0000256" key="1">
    <source>
        <dbReference type="SAM" id="Phobius"/>
    </source>
</evidence>